<dbReference type="AlphaFoldDB" id="A0A8S3Z9S7"/>
<accession>A0A8S3Z9S7</accession>
<reference evidence="1" key="1">
    <citation type="submission" date="2021-04" db="EMBL/GenBank/DDBJ databases">
        <authorList>
            <consortium name="Molecular Ecology Group"/>
        </authorList>
    </citation>
    <scope>NUCLEOTIDE SEQUENCE</scope>
</reference>
<dbReference type="Proteomes" id="UP000678393">
    <property type="component" value="Unassembled WGS sequence"/>
</dbReference>
<comment type="caution">
    <text evidence="1">The sequence shown here is derived from an EMBL/GenBank/DDBJ whole genome shotgun (WGS) entry which is preliminary data.</text>
</comment>
<gene>
    <name evidence="1" type="ORF">CUNI_LOCUS10118</name>
</gene>
<evidence type="ECO:0000313" key="2">
    <source>
        <dbReference type="Proteomes" id="UP000678393"/>
    </source>
</evidence>
<organism evidence="1 2">
    <name type="scientific">Candidula unifasciata</name>
    <dbReference type="NCBI Taxonomy" id="100452"/>
    <lineage>
        <taxon>Eukaryota</taxon>
        <taxon>Metazoa</taxon>
        <taxon>Spiralia</taxon>
        <taxon>Lophotrochozoa</taxon>
        <taxon>Mollusca</taxon>
        <taxon>Gastropoda</taxon>
        <taxon>Heterobranchia</taxon>
        <taxon>Euthyneura</taxon>
        <taxon>Panpulmonata</taxon>
        <taxon>Eupulmonata</taxon>
        <taxon>Stylommatophora</taxon>
        <taxon>Helicina</taxon>
        <taxon>Helicoidea</taxon>
        <taxon>Geomitridae</taxon>
        <taxon>Candidula</taxon>
    </lineage>
</organism>
<sequence length="265" mass="30088">MTSLKCASRCYTMCGIAVYSRVNNTCVTFRNRIHQSGFTVSRKAGCVVIYKNDAAFMQDWTLVFRAQAGIGHPVVDYWSSKGKQDDNPLSETFPASCLRFDKSSSCDRHFRSYILDNWKNIVQVRYSLYREGKEVSYIVFNGTGSNGTSWFQQSRILSTSWTKLKNEGPIEHFTLLVFENDVSKRSFYIFGPHNGCGTDYALTFIIERDKDACAEIWQVQSVPVPVFIYSLKDSYVTVKRKGNEYIGLADAAAVFVKFGDIFADV</sequence>
<evidence type="ECO:0000313" key="1">
    <source>
        <dbReference type="EMBL" id="CAG5124560.1"/>
    </source>
</evidence>
<keyword evidence="2" id="KW-1185">Reference proteome</keyword>
<proteinExistence type="predicted"/>
<dbReference type="EMBL" id="CAJHNH020001805">
    <property type="protein sequence ID" value="CAG5124560.1"/>
    <property type="molecule type" value="Genomic_DNA"/>
</dbReference>
<protein>
    <submittedName>
        <fullName evidence="1">Uncharacterized protein</fullName>
    </submittedName>
</protein>
<name>A0A8S3Z9S7_9EUPU</name>
<dbReference type="OrthoDB" id="6134084at2759"/>